<proteinExistence type="predicted"/>
<dbReference type="AlphaFoldDB" id="A0A9Q3F5P7"/>
<dbReference type="EMBL" id="AVOT02040098">
    <property type="protein sequence ID" value="MBW0535275.1"/>
    <property type="molecule type" value="Genomic_DNA"/>
</dbReference>
<keyword evidence="3" id="KW-1185">Reference proteome</keyword>
<dbReference type="PANTHER" id="PTHR24559">
    <property type="entry name" value="TRANSPOSON TY3-I GAG-POL POLYPROTEIN"/>
    <property type="match status" value="1"/>
</dbReference>
<evidence type="ECO:0000256" key="1">
    <source>
        <dbReference type="SAM" id="MobiDB-lite"/>
    </source>
</evidence>
<name>A0A9Q3F5P7_9BASI</name>
<dbReference type="Gene3D" id="3.10.10.10">
    <property type="entry name" value="HIV Type 1 Reverse Transcriptase, subunit A, domain 1"/>
    <property type="match status" value="1"/>
</dbReference>
<sequence>MPQDINPCLGRPPLSRDPYNAPLSPKPPKFMTTSKITQERCALINFGPPGWLSEEERSLLMSVIVLREKAIAFSAEDRGLLKHSYGKPYKIPVIPHTTWQKKPIPIPNPIKPQFIEFVREMIRTGLYEQSTCSYTSPVFCVSKSNGKLIIVYDSQDLDKVTIKDSGLPPHIEEFVDGFSGIACYGLSDIMGGYNERELEISTRPATTF</sequence>
<dbReference type="PANTHER" id="PTHR24559:SF444">
    <property type="entry name" value="REVERSE TRANSCRIPTASE DOMAIN-CONTAINING PROTEIN"/>
    <property type="match status" value="1"/>
</dbReference>
<dbReference type="Proteomes" id="UP000765509">
    <property type="component" value="Unassembled WGS sequence"/>
</dbReference>
<dbReference type="OrthoDB" id="5599163at2759"/>
<accession>A0A9Q3F5P7</accession>
<feature type="region of interest" description="Disordered" evidence="1">
    <location>
        <begin position="1"/>
        <end position="31"/>
    </location>
</feature>
<evidence type="ECO:0008006" key="4">
    <source>
        <dbReference type="Google" id="ProtNLM"/>
    </source>
</evidence>
<reference evidence="2" key="1">
    <citation type="submission" date="2021-03" db="EMBL/GenBank/DDBJ databases">
        <title>Draft genome sequence of rust myrtle Austropuccinia psidii MF-1, a brazilian biotype.</title>
        <authorList>
            <person name="Quecine M.C."/>
            <person name="Pachon D.M.R."/>
            <person name="Bonatelli M.L."/>
            <person name="Correr F.H."/>
            <person name="Franceschini L.M."/>
            <person name="Leite T.F."/>
            <person name="Margarido G.R.A."/>
            <person name="Almeida C.A."/>
            <person name="Ferrarezi J.A."/>
            <person name="Labate C.A."/>
        </authorList>
    </citation>
    <scope>NUCLEOTIDE SEQUENCE</scope>
    <source>
        <strain evidence="2">MF-1</strain>
    </source>
</reference>
<dbReference type="InterPro" id="IPR043502">
    <property type="entry name" value="DNA/RNA_pol_sf"/>
</dbReference>
<comment type="caution">
    <text evidence="2">The sequence shown here is derived from an EMBL/GenBank/DDBJ whole genome shotgun (WGS) entry which is preliminary data.</text>
</comment>
<evidence type="ECO:0000313" key="2">
    <source>
        <dbReference type="EMBL" id="MBW0535275.1"/>
    </source>
</evidence>
<dbReference type="SUPFAM" id="SSF56672">
    <property type="entry name" value="DNA/RNA polymerases"/>
    <property type="match status" value="1"/>
</dbReference>
<protein>
    <recommendedName>
        <fullName evidence="4">Reverse transcriptase/retrotransposon-derived protein RNase H-like domain-containing protein</fullName>
    </recommendedName>
</protein>
<evidence type="ECO:0000313" key="3">
    <source>
        <dbReference type="Proteomes" id="UP000765509"/>
    </source>
</evidence>
<organism evidence="2 3">
    <name type="scientific">Austropuccinia psidii MF-1</name>
    <dbReference type="NCBI Taxonomy" id="1389203"/>
    <lineage>
        <taxon>Eukaryota</taxon>
        <taxon>Fungi</taxon>
        <taxon>Dikarya</taxon>
        <taxon>Basidiomycota</taxon>
        <taxon>Pucciniomycotina</taxon>
        <taxon>Pucciniomycetes</taxon>
        <taxon>Pucciniales</taxon>
        <taxon>Sphaerophragmiaceae</taxon>
        <taxon>Austropuccinia</taxon>
    </lineage>
</organism>
<gene>
    <name evidence="2" type="ORF">O181_074990</name>
</gene>
<dbReference type="InterPro" id="IPR053134">
    <property type="entry name" value="RNA-dir_DNA_polymerase"/>
</dbReference>